<accession>A0A9D9GYT1</accession>
<feature type="transmembrane region" description="Helical" evidence="1">
    <location>
        <begin position="6"/>
        <end position="25"/>
    </location>
</feature>
<keyword evidence="1" id="KW-0472">Membrane</keyword>
<gene>
    <name evidence="2" type="ORF">IAB08_01915</name>
</gene>
<evidence type="ECO:0008006" key="4">
    <source>
        <dbReference type="Google" id="ProtNLM"/>
    </source>
</evidence>
<proteinExistence type="predicted"/>
<organism evidence="2 3">
    <name type="scientific">Candidatus Pullibacteroides excrementavium</name>
    <dbReference type="NCBI Taxonomy" id="2840905"/>
    <lineage>
        <taxon>Bacteria</taxon>
        <taxon>Pseudomonadati</taxon>
        <taxon>Bacteroidota</taxon>
        <taxon>Bacteroidia</taxon>
        <taxon>Bacteroidales</taxon>
        <taxon>Candidatus Pullibacteroides</taxon>
    </lineage>
</organism>
<sequence>MKRKTLAWLVVMVCFATLFVWMLAYSSMQRGRQAVGHLNIRIERDGPLYMQEQDVRDWLKQHGLRLEGRSFDELNVSNIEQILQQNPYVAEAQVYPVGDSVLNVDMRQRNPVLKVYNAQQVVFQIDEAGVEMPVNSKYAVRLRVLTGFLPFAPEYGLNVCEMADTSEQAVLKQAFLLNDFLREDPFWDAMFEQIYLTENREFELVPKVGGQVVRLGHWEDKEDLRGKMERLRLFYLYGMGDQGWEKYSVLDLRYEGQLVATKRRGF</sequence>
<reference evidence="2" key="1">
    <citation type="submission" date="2020-10" db="EMBL/GenBank/DDBJ databases">
        <authorList>
            <person name="Gilroy R."/>
        </authorList>
    </citation>
    <scope>NUCLEOTIDE SEQUENCE</scope>
    <source>
        <strain evidence="2">2889</strain>
    </source>
</reference>
<reference evidence="2" key="2">
    <citation type="journal article" date="2021" name="PeerJ">
        <title>Extensive microbial diversity within the chicken gut microbiome revealed by metagenomics and culture.</title>
        <authorList>
            <person name="Gilroy R."/>
            <person name="Ravi A."/>
            <person name="Getino M."/>
            <person name="Pursley I."/>
            <person name="Horton D.L."/>
            <person name="Alikhan N.F."/>
            <person name="Baker D."/>
            <person name="Gharbi K."/>
            <person name="Hall N."/>
            <person name="Watson M."/>
            <person name="Adriaenssens E.M."/>
            <person name="Foster-Nyarko E."/>
            <person name="Jarju S."/>
            <person name="Secka A."/>
            <person name="Antonio M."/>
            <person name="Oren A."/>
            <person name="Chaudhuri R.R."/>
            <person name="La Ragione R."/>
            <person name="Hildebrand F."/>
            <person name="Pallen M.J."/>
        </authorList>
    </citation>
    <scope>NUCLEOTIDE SEQUENCE</scope>
    <source>
        <strain evidence="2">2889</strain>
    </source>
</reference>
<protein>
    <recommendedName>
        <fullName evidence="4">Cell division protein FtsQ</fullName>
    </recommendedName>
</protein>
<dbReference type="Proteomes" id="UP000823612">
    <property type="component" value="Unassembled WGS sequence"/>
</dbReference>
<comment type="caution">
    <text evidence="2">The sequence shown here is derived from an EMBL/GenBank/DDBJ whole genome shotgun (WGS) entry which is preliminary data.</text>
</comment>
<dbReference type="EMBL" id="JADIMZ010000027">
    <property type="protein sequence ID" value="MBO8432035.1"/>
    <property type="molecule type" value="Genomic_DNA"/>
</dbReference>
<keyword evidence="1" id="KW-0812">Transmembrane</keyword>
<evidence type="ECO:0000313" key="3">
    <source>
        <dbReference type="Proteomes" id="UP000823612"/>
    </source>
</evidence>
<name>A0A9D9GYT1_9BACT</name>
<evidence type="ECO:0000256" key="1">
    <source>
        <dbReference type="SAM" id="Phobius"/>
    </source>
</evidence>
<evidence type="ECO:0000313" key="2">
    <source>
        <dbReference type="EMBL" id="MBO8432035.1"/>
    </source>
</evidence>
<keyword evidence="1" id="KW-1133">Transmembrane helix</keyword>
<dbReference type="AlphaFoldDB" id="A0A9D9GYT1"/>